<name>A0ABV2AFZ8_9EUKA</name>
<dbReference type="EMBL" id="JBDODL010000091">
    <property type="protein sequence ID" value="MES1918596.1"/>
    <property type="molecule type" value="Genomic_DNA"/>
</dbReference>
<dbReference type="Proteomes" id="UP001439008">
    <property type="component" value="Unassembled WGS sequence"/>
</dbReference>
<comment type="caution">
    <text evidence="1">The sequence shown here is derived from an EMBL/GenBank/DDBJ whole genome shotgun (WGS) entry which is preliminary data.</text>
</comment>
<gene>
    <name evidence="1" type="ORF">MHBO_000543</name>
</gene>
<protein>
    <submittedName>
        <fullName evidence="1">Uncharacterized protein</fullName>
    </submittedName>
</protein>
<proteinExistence type="predicted"/>
<reference evidence="1 2" key="1">
    <citation type="journal article" date="2024" name="BMC Biol.">
        <title>Comparative genomics of Ascetosporea gives new insight into the evolutionary basis for animal parasitism in Rhizaria.</title>
        <authorList>
            <person name="Hiltunen Thoren M."/>
            <person name="Onut-Brannstrom I."/>
            <person name="Alfjorden A."/>
            <person name="Peckova H."/>
            <person name="Swords F."/>
            <person name="Hooper C."/>
            <person name="Holzer A.S."/>
            <person name="Bass D."/>
            <person name="Burki F."/>
        </authorList>
    </citation>
    <scope>NUCLEOTIDE SEQUENCE [LARGE SCALE GENOMIC DNA]</scope>
    <source>
        <strain evidence="1">20-A016</strain>
    </source>
</reference>
<organism evidence="1 2">
    <name type="scientific">Bonamia ostreae</name>
    <dbReference type="NCBI Taxonomy" id="126728"/>
    <lineage>
        <taxon>Eukaryota</taxon>
        <taxon>Sar</taxon>
        <taxon>Rhizaria</taxon>
        <taxon>Endomyxa</taxon>
        <taxon>Ascetosporea</taxon>
        <taxon>Haplosporida</taxon>
        <taxon>Bonamia</taxon>
    </lineage>
</organism>
<evidence type="ECO:0000313" key="2">
    <source>
        <dbReference type="Proteomes" id="UP001439008"/>
    </source>
</evidence>
<keyword evidence="2" id="KW-1185">Reference proteome</keyword>
<accession>A0ABV2AFZ8</accession>
<evidence type="ECO:0000313" key="1">
    <source>
        <dbReference type="EMBL" id="MES1918596.1"/>
    </source>
</evidence>
<sequence length="220" mass="26369">MLKIKRSLTRTNTQIVTRSAFCAFRQKRFEHVEKTHLIKEEEELDKIAPKFYYKEELDTIKKINKAKFSDLKQHSLQISKMRLDELKEIPKELPYRDEFKKHGLDLPANLLEEDDKKRDYIRCAKAIKCAIENFSDDKIVRVYAYICQDIRRVEVPAEIPGMEKFESKFDSDRVTFARTRIEYALKFNEKPYFIGDYMKRLGEKVARRYYADKLDKLGYK</sequence>